<gene>
    <name evidence="3" type="ORF">KHM83_08240</name>
</gene>
<keyword evidence="2" id="KW-0812">Transmembrane</keyword>
<dbReference type="PANTHER" id="PTHR40076">
    <property type="entry name" value="MEMBRANE PROTEIN-RELATED"/>
    <property type="match status" value="1"/>
</dbReference>
<accession>A0ABS5PNC4</accession>
<evidence type="ECO:0000313" key="3">
    <source>
        <dbReference type="EMBL" id="MBS7526663.1"/>
    </source>
</evidence>
<dbReference type="RefSeq" id="WP_213236525.1">
    <property type="nucleotide sequence ID" value="NZ_JAHBCL010000012.1"/>
</dbReference>
<keyword evidence="2" id="KW-1133">Transmembrane helix</keyword>
<reference evidence="3 4" key="1">
    <citation type="submission" date="2021-05" db="EMBL/GenBank/DDBJ databases">
        <title>Fusibacter ferrireducens sp. nov., an anaerobic, sulfur- and Fe-reducing bacterium isolated from the mangrove sediment.</title>
        <authorList>
            <person name="Qiu D."/>
        </authorList>
    </citation>
    <scope>NUCLEOTIDE SEQUENCE [LARGE SCALE GENOMIC DNA]</scope>
    <source>
        <strain evidence="3 4">DSM 12116</strain>
    </source>
</reference>
<dbReference type="EMBL" id="JAHBCL010000012">
    <property type="protein sequence ID" value="MBS7526663.1"/>
    <property type="molecule type" value="Genomic_DNA"/>
</dbReference>
<evidence type="ECO:0000256" key="2">
    <source>
        <dbReference type="SAM" id="Phobius"/>
    </source>
</evidence>
<dbReference type="PANTHER" id="PTHR40076:SF1">
    <property type="entry name" value="MEMBRANE PROTEIN"/>
    <property type="match status" value="1"/>
</dbReference>
<feature type="transmembrane region" description="Helical" evidence="2">
    <location>
        <begin position="183"/>
        <end position="208"/>
    </location>
</feature>
<protein>
    <submittedName>
        <fullName evidence="3">DUF975 family protein</fullName>
    </submittedName>
</protein>
<comment type="caution">
    <text evidence="3">The sequence shown here is derived from an EMBL/GenBank/DDBJ whole genome shotgun (WGS) entry which is preliminary data.</text>
</comment>
<evidence type="ECO:0000313" key="4">
    <source>
        <dbReference type="Proteomes" id="UP000746471"/>
    </source>
</evidence>
<feature type="transmembrane region" description="Helical" evidence="2">
    <location>
        <begin position="126"/>
        <end position="145"/>
    </location>
</feature>
<feature type="transmembrane region" description="Helical" evidence="2">
    <location>
        <begin position="20"/>
        <end position="37"/>
    </location>
</feature>
<organism evidence="3 4">
    <name type="scientific">Fusibacter paucivorans</name>
    <dbReference type="NCBI Taxonomy" id="76009"/>
    <lineage>
        <taxon>Bacteria</taxon>
        <taxon>Bacillati</taxon>
        <taxon>Bacillota</taxon>
        <taxon>Clostridia</taxon>
        <taxon>Eubacteriales</taxon>
        <taxon>Eubacteriales Family XII. Incertae Sedis</taxon>
        <taxon>Fusibacter</taxon>
    </lineage>
</organism>
<feature type="region of interest" description="Disordered" evidence="1">
    <location>
        <begin position="249"/>
        <end position="270"/>
    </location>
</feature>
<dbReference type="Pfam" id="PF06161">
    <property type="entry name" value="DUF975"/>
    <property type="match status" value="1"/>
</dbReference>
<name>A0ABS5PNC4_9FIRM</name>
<feature type="transmembrane region" description="Helical" evidence="2">
    <location>
        <begin position="57"/>
        <end position="87"/>
    </location>
</feature>
<sequence length="270" mass="30836">MWTRVELKDRAKKYLRSNYLHAFLVSFVIMIVGGGLSQKPGMFKVNFDMGSSEMISVASPLMVLGVVFAIGLFIAAVAFGIFVGAPLEVGGRKYFLKAAEGEPSKLEHVTSIFHSGGYKNVVITMLYKNVIVLLWFLALIIPGIIKSYAYRMVPYILAENPQMDRRDALRLSEEMTYTHKFNIFVLDISFIGWFILGGLFFGIGTWFVNPYVDATMGHLYQVLKREIIAENLASEDEFDDPDDIQYDQNTYRTFSDRDETNDETFNDRYR</sequence>
<proteinExistence type="predicted"/>
<keyword evidence="4" id="KW-1185">Reference proteome</keyword>
<dbReference type="InterPro" id="IPR010380">
    <property type="entry name" value="DUF975"/>
</dbReference>
<dbReference type="Proteomes" id="UP000746471">
    <property type="component" value="Unassembled WGS sequence"/>
</dbReference>
<evidence type="ECO:0000256" key="1">
    <source>
        <dbReference type="SAM" id="MobiDB-lite"/>
    </source>
</evidence>
<keyword evidence="2" id="KW-0472">Membrane</keyword>